<proteinExistence type="predicted"/>
<evidence type="ECO:0000313" key="2">
    <source>
        <dbReference type="Proteomes" id="UP000712600"/>
    </source>
</evidence>
<comment type="caution">
    <text evidence="1">The sequence shown here is derived from an EMBL/GenBank/DDBJ whole genome shotgun (WGS) entry which is preliminary data.</text>
</comment>
<evidence type="ECO:0000313" key="1">
    <source>
        <dbReference type="EMBL" id="KAF3503087.1"/>
    </source>
</evidence>
<sequence>MARSDLILSIESPSKGNFPFSLDQPESSLFPWLLAISISSFSYHASSPTLSFKLETEYREDPSLKLAMVLSIFLLPSTSAGSLHDQLAMVLAMVTKPPWTELQVTSPLSQHPLYPLWSRLRTSPQNVGNKVHLSIVTTSSLPSLEQAADFSTECWQ</sequence>
<dbReference type="Proteomes" id="UP000712600">
    <property type="component" value="Unassembled WGS sequence"/>
</dbReference>
<accession>A0A8S9NMK8</accession>
<gene>
    <name evidence="1" type="ORF">F2Q69_00041749</name>
</gene>
<dbReference type="EMBL" id="QGKX02001621">
    <property type="protein sequence ID" value="KAF3503087.1"/>
    <property type="molecule type" value="Genomic_DNA"/>
</dbReference>
<dbReference type="AlphaFoldDB" id="A0A8S9NMK8"/>
<protein>
    <submittedName>
        <fullName evidence="1">Uncharacterized protein</fullName>
    </submittedName>
</protein>
<reference evidence="1" key="1">
    <citation type="submission" date="2019-12" db="EMBL/GenBank/DDBJ databases">
        <title>Genome sequencing and annotation of Brassica cretica.</title>
        <authorList>
            <person name="Studholme D.J."/>
            <person name="Sarris P."/>
        </authorList>
    </citation>
    <scope>NUCLEOTIDE SEQUENCE</scope>
    <source>
        <strain evidence="1">PFS-109/04</strain>
        <tissue evidence="1">Leaf</tissue>
    </source>
</reference>
<organism evidence="1 2">
    <name type="scientific">Brassica cretica</name>
    <name type="common">Mustard</name>
    <dbReference type="NCBI Taxonomy" id="69181"/>
    <lineage>
        <taxon>Eukaryota</taxon>
        <taxon>Viridiplantae</taxon>
        <taxon>Streptophyta</taxon>
        <taxon>Embryophyta</taxon>
        <taxon>Tracheophyta</taxon>
        <taxon>Spermatophyta</taxon>
        <taxon>Magnoliopsida</taxon>
        <taxon>eudicotyledons</taxon>
        <taxon>Gunneridae</taxon>
        <taxon>Pentapetalae</taxon>
        <taxon>rosids</taxon>
        <taxon>malvids</taxon>
        <taxon>Brassicales</taxon>
        <taxon>Brassicaceae</taxon>
        <taxon>Brassiceae</taxon>
        <taxon>Brassica</taxon>
    </lineage>
</organism>
<name>A0A8S9NMK8_BRACR</name>